<dbReference type="AlphaFoldDB" id="A0A0P6YLQ8"/>
<evidence type="ECO:0000313" key="1">
    <source>
        <dbReference type="EMBL" id="KPL86182.1"/>
    </source>
</evidence>
<name>A0A0P6YLQ8_9CHLR</name>
<dbReference type="RefSeq" id="WP_054535289.1">
    <property type="nucleotide sequence ID" value="NZ_LGKP01000022.1"/>
</dbReference>
<accession>A0A0P6YLQ8</accession>
<protein>
    <submittedName>
        <fullName evidence="1">Uncharacterized protein</fullName>
    </submittedName>
</protein>
<reference evidence="1 2" key="1">
    <citation type="submission" date="2015-07" db="EMBL/GenBank/DDBJ databases">
        <title>Whole genome sequence of Herpetosiphon geysericola DSM 7119.</title>
        <authorList>
            <person name="Hemp J."/>
            <person name="Ward L.M."/>
            <person name="Pace L.A."/>
            <person name="Fischer W.W."/>
        </authorList>
    </citation>
    <scope>NUCLEOTIDE SEQUENCE [LARGE SCALE GENOMIC DNA]</scope>
    <source>
        <strain evidence="1 2">DSM 7119</strain>
    </source>
</reference>
<organism evidence="1 2">
    <name type="scientific">Herpetosiphon geysericola</name>
    <dbReference type="NCBI Taxonomy" id="70996"/>
    <lineage>
        <taxon>Bacteria</taxon>
        <taxon>Bacillati</taxon>
        <taxon>Chloroflexota</taxon>
        <taxon>Chloroflexia</taxon>
        <taxon>Herpetosiphonales</taxon>
        <taxon>Herpetosiphonaceae</taxon>
        <taxon>Herpetosiphon</taxon>
    </lineage>
</organism>
<comment type="caution">
    <text evidence="1">The sequence shown here is derived from an EMBL/GenBank/DDBJ whole genome shotgun (WGS) entry which is preliminary data.</text>
</comment>
<evidence type="ECO:0000313" key="2">
    <source>
        <dbReference type="Proteomes" id="UP000050277"/>
    </source>
</evidence>
<dbReference type="EMBL" id="LGKP01000022">
    <property type="protein sequence ID" value="KPL86182.1"/>
    <property type="molecule type" value="Genomic_DNA"/>
</dbReference>
<gene>
    <name evidence="1" type="ORF">SE18_15110</name>
</gene>
<dbReference type="Proteomes" id="UP000050277">
    <property type="component" value="Unassembled WGS sequence"/>
</dbReference>
<proteinExistence type="predicted"/>
<keyword evidence="2" id="KW-1185">Reference proteome</keyword>
<sequence>MQGLIIVTTLIALIASVVVINSRQKPFITPKRHKPAIKRQPINIRMMKRRYLKRTQRIHQQYQQEYTKLFMLLLYHQYRCEQVAVSHN</sequence>
<dbReference type="STRING" id="70996.SE18_15110"/>